<gene>
    <name evidence="5" type="ORF">MUCCIDRAFT_36429</name>
</gene>
<dbReference type="SMART" id="SM00184">
    <property type="entry name" value="RING"/>
    <property type="match status" value="1"/>
</dbReference>
<dbReference type="VEuPathDB" id="FungiDB:MUCCIDRAFT_36429"/>
<feature type="compositionally biased region" description="Acidic residues" evidence="2">
    <location>
        <begin position="197"/>
        <end position="210"/>
    </location>
</feature>
<feature type="compositionally biased region" description="Polar residues" evidence="2">
    <location>
        <begin position="212"/>
        <end position="226"/>
    </location>
</feature>
<comment type="caution">
    <text evidence="5">The sequence shown here is derived from an EMBL/GenBank/DDBJ whole genome shotgun (WGS) entry which is preliminary data.</text>
</comment>
<protein>
    <recommendedName>
        <fullName evidence="4">RING-type domain-containing protein</fullName>
    </recommendedName>
</protein>
<keyword evidence="3" id="KW-1133">Transmembrane helix</keyword>
<dbReference type="PANTHER" id="PTHR46225">
    <property type="entry name" value="C3H4 TYPE ZINC FINGER PROTEIN"/>
    <property type="match status" value="1"/>
</dbReference>
<evidence type="ECO:0000313" key="6">
    <source>
        <dbReference type="Proteomes" id="UP000077051"/>
    </source>
</evidence>
<organism evidence="5 6">
    <name type="scientific">Mucor lusitanicus CBS 277.49</name>
    <dbReference type="NCBI Taxonomy" id="747725"/>
    <lineage>
        <taxon>Eukaryota</taxon>
        <taxon>Fungi</taxon>
        <taxon>Fungi incertae sedis</taxon>
        <taxon>Mucoromycota</taxon>
        <taxon>Mucoromycotina</taxon>
        <taxon>Mucoromycetes</taxon>
        <taxon>Mucorales</taxon>
        <taxon>Mucorineae</taxon>
        <taxon>Mucoraceae</taxon>
        <taxon>Mucor</taxon>
    </lineage>
</organism>
<dbReference type="SUPFAM" id="SSF57850">
    <property type="entry name" value="RING/U-box"/>
    <property type="match status" value="1"/>
</dbReference>
<evidence type="ECO:0000256" key="1">
    <source>
        <dbReference type="PROSITE-ProRule" id="PRU00175"/>
    </source>
</evidence>
<feature type="transmembrane region" description="Helical" evidence="3">
    <location>
        <begin position="20"/>
        <end position="40"/>
    </location>
</feature>
<dbReference type="GO" id="GO:0008270">
    <property type="term" value="F:zinc ion binding"/>
    <property type="evidence" value="ECO:0007669"/>
    <property type="project" value="UniProtKB-KW"/>
</dbReference>
<dbReference type="STRING" id="747725.A0A168MHD0"/>
<evidence type="ECO:0000256" key="2">
    <source>
        <dbReference type="SAM" id="MobiDB-lite"/>
    </source>
</evidence>
<evidence type="ECO:0000313" key="5">
    <source>
        <dbReference type="EMBL" id="OAD04936.1"/>
    </source>
</evidence>
<dbReference type="Pfam" id="PF13639">
    <property type="entry name" value="zf-RING_2"/>
    <property type="match status" value="1"/>
</dbReference>
<sequence>VAVGIAMLVTARGESCDQPLQTFIIVYMVRTVISCPFYIGQHFERAEERLPELNACCRLRSLVDLFAVLWFIVGNYLLFSSKTCSALAPRLYYTSLAYVLIGYLVVIVPILLCTSAIFCLPCVMCKLIFFIERNPKLISSSHNAMCCICLAEYEDQDLLCRLWCGHHFHKSCLTEWLALNKKCPLCKQDFRGKEYQEDSQDEDEPDDDGSLEMQQLHTATTHAHRS</sequence>
<dbReference type="EMBL" id="AMYB01000003">
    <property type="protein sequence ID" value="OAD04936.1"/>
    <property type="molecule type" value="Genomic_DNA"/>
</dbReference>
<keyword evidence="3" id="KW-0472">Membrane</keyword>
<keyword evidence="1" id="KW-0479">Metal-binding</keyword>
<dbReference type="PROSITE" id="PS50089">
    <property type="entry name" value="ZF_RING_2"/>
    <property type="match status" value="1"/>
</dbReference>
<evidence type="ECO:0000259" key="4">
    <source>
        <dbReference type="PROSITE" id="PS50089"/>
    </source>
</evidence>
<dbReference type="InterPro" id="IPR001841">
    <property type="entry name" value="Znf_RING"/>
</dbReference>
<dbReference type="OrthoDB" id="8062037at2759"/>
<keyword evidence="1" id="KW-0863">Zinc-finger</keyword>
<dbReference type="AlphaFoldDB" id="A0A168MHD0"/>
<name>A0A168MHD0_MUCCL</name>
<dbReference type="PANTHER" id="PTHR46225:SF19">
    <property type="entry name" value="RING-TYPE DOMAIN-CONTAINING PROTEIN"/>
    <property type="match status" value="1"/>
</dbReference>
<reference evidence="5 6" key="1">
    <citation type="submission" date="2015-06" db="EMBL/GenBank/DDBJ databases">
        <title>Expansion of signal transduction pathways in fungi by whole-genome duplication.</title>
        <authorList>
            <consortium name="DOE Joint Genome Institute"/>
            <person name="Corrochano L.M."/>
            <person name="Kuo A."/>
            <person name="Marcet-Houben M."/>
            <person name="Polaino S."/>
            <person name="Salamov A."/>
            <person name="Villalobos J.M."/>
            <person name="Alvarez M.I."/>
            <person name="Avalos J."/>
            <person name="Benito E.P."/>
            <person name="Benoit I."/>
            <person name="Burger G."/>
            <person name="Camino L.P."/>
            <person name="Canovas D."/>
            <person name="Cerda-Olmedo E."/>
            <person name="Cheng J.-F."/>
            <person name="Dominguez A."/>
            <person name="Elias M."/>
            <person name="Eslava A.P."/>
            <person name="Glaser F."/>
            <person name="Grimwood J."/>
            <person name="Gutierrez G."/>
            <person name="Heitman J."/>
            <person name="Henrissat B."/>
            <person name="Iturriaga E.A."/>
            <person name="Lang B.F."/>
            <person name="Lavin J.L."/>
            <person name="Lee S."/>
            <person name="Li W."/>
            <person name="Lindquist E."/>
            <person name="Lopez-Garcia S."/>
            <person name="Luque E.M."/>
            <person name="Marcos A.T."/>
            <person name="Martin J."/>
            <person name="Mccluskey K."/>
            <person name="Medina H.R."/>
            <person name="Miralles-Duran A."/>
            <person name="Miyazaki A."/>
            <person name="Munoz-Torres E."/>
            <person name="Oguiza J.A."/>
            <person name="Ohm R."/>
            <person name="Olmedo M."/>
            <person name="Orejas M."/>
            <person name="Ortiz-Castellanos L."/>
            <person name="Pisabarro A.G."/>
            <person name="Rodriguez-Romero J."/>
            <person name="Ruiz-Herrera J."/>
            <person name="Ruiz-Vazquez R."/>
            <person name="Sanz C."/>
            <person name="Schackwitz W."/>
            <person name="Schmutz J."/>
            <person name="Shahriari M."/>
            <person name="Shelest E."/>
            <person name="Silva-Franco F."/>
            <person name="Soanes D."/>
            <person name="Syed K."/>
            <person name="Tagua V.G."/>
            <person name="Talbot N.J."/>
            <person name="Thon M."/>
            <person name="De Vries R.P."/>
            <person name="Wiebenga A."/>
            <person name="Yadav J.S."/>
            <person name="Braun E.L."/>
            <person name="Baker S."/>
            <person name="Garre V."/>
            <person name="Horwitz B."/>
            <person name="Torres-Martinez S."/>
            <person name="Idnurm A."/>
            <person name="Herrera-Estrella A."/>
            <person name="Gabaldon T."/>
            <person name="Grigoriev I.V."/>
        </authorList>
    </citation>
    <scope>NUCLEOTIDE SEQUENCE [LARGE SCALE GENOMIC DNA]</scope>
    <source>
        <strain evidence="5 6">CBS 277.49</strain>
    </source>
</reference>
<feature type="domain" description="RING-type" evidence="4">
    <location>
        <begin position="146"/>
        <end position="187"/>
    </location>
</feature>
<feature type="transmembrane region" description="Helical" evidence="3">
    <location>
        <begin position="98"/>
        <end position="131"/>
    </location>
</feature>
<keyword evidence="6" id="KW-1185">Reference proteome</keyword>
<dbReference type="Gene3D" id="3.30.40.10">
    <property type="entry name" value="Zinc/RING finger domain, C3HC4 (zinc finger)"/>
    <property type="match status" value="1"/>
</dbReference>
<feature type="region of interest" description="Disordered" evidence="2">
    <location>
        <begin position="194"/>
        <end position="226"/>
    </location>
</feature>
<proteinExistence type="predicted"/>
<keyword evidence="1" id="KW-0862">Zinc</keyword>
<keyword evidence="3" id="KW-0812">Transmembrane</keyword>
<dbReference type="Proteomes" id="UP000077051">
    <property type="component" value="Unassembled WGS sequence"/>
</dbReference>
<evidence type="ECO:0000256" key="3">
    <source>
        <dbReference type="SAM" id="Phobius"/>
    </source>
</evidence>
<feature type="transmembrane region" description="Helical" evidence="3">
    <location>
        <begin position="61"/>
        <end position="78"/>
    </location>
</feature>
<accession>A0A168MHD0</accession>
<dbReference type="InterPro" id="IPR013083">
    <property type="entry name" value="Znf_RING/FYVE/PHD"/>
</dbReference>
<feature type="non-terminal residue" evidence="5">
    <location>
        <position position="1"/>
    </location>
</feature>